<feature type="domain" description="Glutamine amidotransferase" evidence="1">
    <location>
        <begin position="30"/>
        <end position="183"/>
    </location>
</feature>
<dbReference type="Gene3D" id="3.40.50.880">
    <property type="match status" value="1"/>
</dbReference>
<dbReference type="InterPro" id="IPR017926">
    <property type="entry name" value="GATASE"/>
</dbReference>
<dbReference type="CDD" id="cd01741">
    <property type="entry name" value="GATase1_1"/>
    <property type="match status" value="1"/>
</dbReference>
<dbReference type="OrthoDB" id="9813383at2"/>
<gene>
    <name evidence="2" type="ORF">SAMN03080615_00387</name>
</gene>
<keyword evidence="2" id="KW-0808">Transferase</keyword>
<dbReference type="GO" id="GO:0005829">
    <property type="term" value="C:cytosol"/>
    <property type="evidence" value="ECO:0007669"/>
    <property type="project" value="TreeGrafter"/>
</dbReference>
<dbReference type="InterPro" id="IPR044992">
    <property type="entry name" value="ChyE-like"/>
</dbReference>
<keyword evidence="2" id="KW-0315">Glutamine amidotransferase</keyword>
<dbReference type="GO" id="GO:0016740">
    <property type="term" value="F:transferase activity"/>
    <property type="evidence" value="ECO:0007669"/>
    <property type="project" value="UniProtKB-KW"/>
</dbReference>
<accession>A0A1H9D7P3</accession>
<evidence type="ECO:0000313" key="2">
    <source>
        <dbReference type="EMBL" id="SEQ09367.1"/>
    </source>
</evidence>
<dbReference type="RefSeq" id="WP_091353198.1">
    <property type="nucleotide sequence ID" value="NZ_AP025284.1"/>
</dbReference>
<name>A0A1H9D7P3_9GAMM</name>
<dbReference type="SUPFAM" id="SSF52317">
    <property type="entry name" value="Class I glutamine amidotransferase-like"/>
    <property type="match status" value="1"/>
</dbReference>
<sequence length="227" mass="25104">MVRVLILQHAEGEWIGSMNDWFSEPSRVSGFTLTTIRLDHGEALPGRNSFDWLLIMGGPMSVNDESDYPWLCEEKQLIRQSIADNKTIIGICLGGQLIASAAGAEVYRNSAVEIGWFPVIRTDTDVTWLPETASLLSWHGDCFRLPAGARPFAASRITPCQGFSLGPRVWALQFHLEAQPGTVEAFLALEPHGLPEGKYVQPQQQLLSEAFLSRSQTIMHGLLDSLV</sequence>
<proteinExistence type="predicted"/>
<evidence type="ECO:0000259" key="1">
    <source>
        <dbReference type="Pfam" id="PF00117"/>
    </source>
</evidence>
<organism evidence="2 3">
    <name type="scientific">Amphritea atlantica</name>
    <dbReference type="NCBI Taxonomy" id="355243"/>
    <lineage>
        <taxon>Bacteria</taxon>
        <taxon>Pseudomonadati</taxon>
        <taxon>Pseudomonadota</taxon>
        <taxon>Gammaproteobacteria</taxon>
        <taxon>Oceanospirillales</taxon>
        <taxon>Oceanospirillaceae</taxon>
        <taxon>Amphritea</taxon>
    </lineage>
</organism>
<dbReference type="EMBL" id="FOGB01000001">
    <property type="protein sequence ID" value="SEQ09367.1"/>
    <property type="molecule type" value="Genomic_DNA"/>
</dbReference>
<dbReference type="PANTHER" id="PTHR42695:SF5">
    <property type="entry name" value="GLUTAMINE AMIDOTRANSFERASE YLR126C-RELATED"/>
    <property type="match status" value="1"/>
</dbReference>
<protein>
    <submittedName>
        <fullName evidence="2">GMP synthase-Glutamine amidotransferase</fullName>
    </submittedName>
</protein>
<dbReference type="PROSITE" id="PS51273">
    <property type="entry name" value="GATASE_TYPE_1"/>
    <property type="match status" value="1"/>
</dbReference>
<evidence type="ECO:0000313" key="3">
    <source>
        <dbReference type="Proteomes" id="UP000198749"/>
    </source>
</evidence>
<dbReference type="Proteomes" id="UP000198749">
    <property type="component" value="Unassembled WGS sequence"/>
</dbReference>
<dbReference type="AlphaFoldDB" id="A0A1H9D7P3"/>
<keyword evidence="3" id="KW-1185">Reference proteome</keyword>
<dbReference type="STRING" id="355243.SAMN03080615_00387"/>
<dbReference type="Pfam" id="PF00117">
    <property type="entry name" value="GATase"/>
    <property type="match status" value="1"/>
</dbReference>
<dbReference type="InterPro" id="IPR029062">
    <property type="entry name" value="Class_I_gatase-like"/>
</dbReference>
<dbReference type="PANTHER" id="PTHR42695">
    <property type="entry name" value="GLUTAMINE AMIDOTRANSFERASE YLR126C-RELATED"/>
    <property type="match status" value="1"/>
</dbReference>
<reference evidence="3" key="1">
    <citation type="submission" date="2016-10" db="EMBL/GenBank/DDBJ databases">
        <authorList>
            <person name="Varghese N."/>
            <person name="Submissions S."/>
        </authorList>
    </citation>
    <scope>NUCLEOTIDE SEQUENCE [LARGE SCALE GENOMIC DNA]</scope>
    <source>
        <strain evidence="3">DSM 18887</strain>
    </source>
</reference>